<name>A0A447JEE0_SALET</name>
<evidence type="ECO:0000313" key="2">
    <source>
        <dbReference type="Proteomes" id="UP000281393"/>
    </source>
</evidence>
<protein>
    <submittedName>
        <fullName evidence="1">Lipoprotein</fullName>
    </submittedName>
</protein>
<dbReference type="AlphaFoldDB" id="A0A447JEE0"/>
<reference evidence="1 2" key="1">
    <citation type="submission" date="2018-12" db="EMBL/GenBank/DDBJ databases">
        <authorList>
            <consortium name="Pathogen Informatics"/>
        </authorList>
    </citation>
    <scope>NUCLEOTIDE SEQUENCE [LARGE SCALE GENOMIC DNA]</scope>
    <source>
        <strain evidence="1 2">NCTC7102</strain>
    </source>
</reference>
<dbReference type="InterPro" id="IPR011047">
    <property type="entry name" value="Quinoprotein_ADH-like_sf"/>
</dbReference>
<sequence>MLYNGDLVVGDSEGYLHWINVDDGRFVAQQKVDSSGFLTEPTVADGKLLIQAKDGTVYAITR</sequence>
<dbReference type="EMBL" id="LR133909">
    <property type="protein sequence ID" value="VDY39631.1"/>
    <property type="molecule type" value="Genomic_DNA"/>
</dbReference>
<dbReference type="SUPFAM" id="SSF50998">
    <property type="entry name" value="Quinoprotein alcohol dehydrogenase-like"/>
    <property type="match status" value="1"/>
</dbReference>
<proteinExistence type="predicted"/>
<organism evidence="1 2">
    <name type="scientific">Salmonella enterica subsp. enterica serovar Daytona</name>
    <dbReference type="NCBI Taxonomy" id="1962639"/>
    <lineage>
        <taxon>Bacteria</taxon>
        <taxon>Pseudomonadati</taxon>
        <taxon>Pseudomonadota</taxon>
        <taxon>Gammaproteobacteria</taxon>
        <taxon>Enterobacterales</taxon>
        <taxon>Enterobacteriaceae</taxon>
        <taxon>Salmonella</taxon>
    </lineage>
</organism>
<dbReference type="Gene3D" id="2.130.10.10">
    <property type="entry name" value="YVTN repeat-like/Quinoprotein amine dehydrogenase"/>
    <property type="match status" value="1"/>
</dbReference>
<dbReference type="Proteomes" id="UP000281393">
    <property type="component" value="Chromosome"/>
</dbReference>
<keyword evidence="1" id="KW-0449">Lipoprotein</keyword>
<evidence type="ECO:0000313" key="1">
    <source>
        <dbReference type="EMBL" id="VDY39631.1"/>
    </source>
</evidence>
<gene>
    <name evidence="1" type="primary">yfgL_2</name>
    <name evidence="1" type="ORF">NCTC7102_01707</name>
</gene>
<accession>A0A447JEE0</accession>
<dbReference type="InterPro" id="IPR015943">
    <property type="entry name" value="WD40/YVTN_repeat-like_dom_sf"/>
</dbReference>